<dbReference type="Proteomes" id="UP000546162">
    <property type="component" value="Unassembled WGS sequence"/>
</dbReference>
<reference evidence="1 2" key="1">
    <citation type="submission" date="2020-08" db="EMBL/GenBank/DDBJ databases">
        <title>Sequencing the genomes of 1000 actinobacteria strains.</title>
        <authorList>
            <person name="Klenk H.-P."/>
        </authorList>
    </citation>
    <scope>NUCLEOTIDE SEQUENCE [LARGE SCALE GENOMIC DNA]</scope>
    <source>
        <strain evidence="1 2">DSM 45809</strain>
    </source>
</reference>
<protein>
    <submittedName>
        <fullName evidence="1">Uncharacterized protein</fullName>
    </submittedName>
</protein>
<dbReference type="RefSeq" id="WP_185041382.1">
    <property type="nucleotide sequence ID" value="NZ_BAABFG010000005.1"/>
</dbReference>
<gene>
    <name evidence="1" type="ORF">BJY16_004286</name>
</gene>
<comment type="caution">
    <text evidence="1">The sequence shown here is derived from an EMBL/GenBank/DDBJ whole genome shotgun (WGS) entry which is preliminary data.</text>
</comment>
<name>A0A7W7GZ79_9ACTN</name>
<sequence>METMLQFLIMVDSENDRAQLMQDLLRSFPEAEAHKAHSCRLRGNWLELLPNEDADRNLATDPADGYLHFAWELNVTPYRSDLDEDHQIVLARDLQRHFLTAGAKAVVGANFEDRL</sequence>
<evidence type="ECO:0000313" key="2">
    <source>
        <dbReference type="Proteomes" id="UP000546162"/>
    </source>
</evidence>
<accession>A0A7W7GZ79</accession>
<dbReference type="AlphaFoldDB" id="A0A7W7GZ79"/>
<dbReference type="EMBL" id="JACHNB010000001">
    <property type="protein sequence ID" value="MBB4740827.1"/>
    <property type="molecule type" value="Genomic_DNA"/>
</dbReference>
<organism evidence="1 2">
    <name type="scientific">Actinoplanes octamycinicus</name>
    <dbReference type="NCBI Taxonomy" id="135948"/>
    <lineage>
        <taxon>Bacteria</taxon>
        <taxon>Bacillati</taxon>
        <taxon>Actinomycetota</taxon>
        <taxon>Actinomycetes</taxon>
        <taxon>Micromonosporales</taxon>
        <taxon>Micromonosporaceae</taxon>
        <taxon>Actinoplanes</taxon>
    </lineage>
</organism>
<keyword evidence="2" id="KW-1185">Reference proteome</keyword>
<evidence type="ECO:0000313" key="1">
    <source>
        <dbReference type="EMBL" id="MBB4740827.1"/>
    </source>
</evidence>
<proteinExistence type="predicted"/>